<evidence type="ECO:0000256" key="2">
    <source>
        <dbReference type="ARBA" id="ARBA00022801"/>
    </source>
</evidence>
<dbReference type="Proteomes" id="UP000053681">
    <property type="component" value="Unassembled WGS sequence"/>
</dbReference>
<dbReference type="GO" id="GO:0016787">
    <property type="term" value="F:hydrolase activity"/>
    <property type="evidence" value="ECO:0007669"/>
    <property type="project" value="UniProtKB-KW"/>
</dbReference>
<keyword evidence="4" id="KW-1185">Reference proteome</keyword>
<name>A0A0V8JQE4_9BACI</name>
<accession>A0A0V8JQE4</accession>
<dbReference type="SUPFAM" id="SSF53474">
    <property type="entry name" value="alpha/beta-Hydrolases"/>
    <property type="match status" value="1"/>
</dbReference>
<reference evidence="3 4" key="1">
    <citation type="submission" date="2015-11" db="EMBL/GenBank/DDBJ databases">
        <title>Bacillus caseinolyticus sp nov.</title>
        <authorList>
            <person name="Dastager S.G."/>
            <person name="Mawlankar R."/>
        </authorList>
    </citation>
    <scope>NUCLEOTIDE SEQUENCE [LARGE SCALE GENOMIC DNA]</scope>
    <source>
        <strain evidence="3 4">SGD-V-76</strain>
    </source>
</reference>
<dbReference type="InterPro" id="IPR050955">
    <property type="entry name" value="Plant_Biomass_Hydrol_Est"/>
</dbReference>
<dbReference type="NCBIfam" id="TIGR01840">
    <property type="entry name" value="esterase_phb"/>
    <property type="match status" value="1"/>
</dbReference>
<dbReference type="RefSeq" id="WP_025911346.1">
    <property type="nucleotide sequence ID" value="NZ_KQ758629.1"/>
</dbReference>
<evidence type="ECO:0000313" key="4">
    <source>
        <dbReference type="Proteomes" id="UP000053681"/>
    </source>
</evidence>
<dbReference type="InterPro" id="IPR029058">
    <property type="entry name" value="AB_hydrolase_fold"/>
</dbReference>
<keyword evidence="2" id="KW-0378">Hydrolase</keyword>
<dbReference type="Pfam" id="PF10503">
    <property type="entry name" value="Esterase_PHB"/>
    <property type="match status" value="1"/>
</dbReference>
<gene>
    <name evidence="3" type="ORF">AS180_03200</name>
</gene>
<dbReference type="EMBL" id="LNQP01000007">
    <property type="protein sequence ID" value="KSU89310.1"/>
    <property type="molecule type" value="Genomic_DNA"/>
</dbReference>
<protein>
    <submittedName>
        <fullName evidence="3">Poly(3-hydroxyalkanoate) depolymerase</fullName>
    </submittedName>
</protein>
<comment type="caution">
    <text evidence="3">The sequence shown here is derived from an EMBL/GenBank/DDBJ whole genome shotgun (WGS) entry which is preliminary data.</text>
</comment>
<dbReference type="PANTHER" id="PTHR43037:SF1">
    <property type="entry name" value="BLL1128 PROTEIN"/>
    <property type="match status" value="1"/>
</dbReference>
<dbReference type="Gene3D" id="3.40.50.1820">
    <property type="entry name" value="alpha/beta hydrolase"/>
    <property type="match status" value="1"/>
</dbReference>
<proteinExistence type="predicted"/>
<sequence>MTGSLPFVIMALLLLSLDHDQEFSTQSGGTFKTYTYQGKKFKVYLPKNYYFLKTYPLMVMLHGCTQSAGDFAKGTNMNTLADEKGFIVIYPQQSSNANLKKCWNWFEPLHQLRGLGEPAIIAGMVKKVKRMHFIQHDKVFIAGLSAGGAMSIVMGVTYPELFSGIGVAAGLEYQAALNVFNAYAAMANQGPPPVRQGRVAHQVMGKRAKPMPVIVFHGNADSTVNVLNADQVVEQWITTNNLAFDGKVEGWIDHKPKVVREEKRQFGRDFTYAQYASPKGEISIDQYTVNGMGHAWSGGSAEGSYTDEKGPDSSRIMWEFFMKNGNAFRV</sequence>
<dbReference type="InterPro" id="IPR010126">
    <property type="entry name" value="Esterase_phb"/>
</dbReference>
<evidence type="ECO:0000256" key="1">
    <source>
        <dbReference type="ARBA" id="ARBA00022729"/>
    </source>
</evidence>
<dbReference type="GO" id="GO:0005576">
    <property type="term" value="C:extracellular region"/>
    <property type="evidence" value="ECO:0007669"/>
    <property type="project" value="InterPro"/>
</dbReference>
<dbReference type="AlphaFoldDB" id="A0A0V8JQE4"/>
<dbReference type="PANTHER" id="PTHR43037">
    <property type="entry name" value="UNNAMED PRODUCT-RELATED"/>
    <property type="match status" value="1"/>
</dbReference>
<evidence type="ECO:0000313" key="3">
    <source>
        <dbReference type="EMBL" id="KSU89310.1"/>
    </source>
</evidence>
<keyword evidence="1" id="KW-0732">Signal</keyword>
<organism evidence="3 4">
    <name type="scientific">Priestia veravalensis</name>
    <dbReference type="NCBI Taxonomy" id="1414648"/>
    <lineage>
        <taxon>Bacteria</taxon>
        <taxon>Bacillati</taxon>
        <taxon>Bacillota</taxon>
        <taxon>Bacilli</taxon>
        <taxon>Bacillales</taxon>
        <taxon>Bacillaceae</taxon>
        <taxon>Priestia</taxon>
    </lineage>
</organism>